<gene>
    <name evidence="7" type="ORF">LJ656_09815</name>
</gene>
<evidence type="ECO:0000313" key="7">
    <source>
        <dbReference type="EMBL" id="MCC8392885.1"/>
    </source>
</evidence>
<dbReference type="PANTHER" id="PTHR43557">
    <property type="entry name" value="APOPTOSIS-INDUCING FACTOR 1"/>
    <property type="match status" value="1"/>
</dbReference>
<feature type="domain" description="Reductase C-terminal" evidence="6">
    <location>
        <begin position="329"/>
        <end position="413"/>
    </location>
</feature>
<dbReference type="InterPro" id="IPR036188">
    <property type="entry name" value="FAD/NAD-bd_sf"/>
</dbReference>
<protein>
    <submittedName>
        <fullName evidence="7">FAD-dependent oxidoreductase</fullName>
    </submittedName>
</protein>
<comment type="caution">
    <text evidence="7">The sequence shown here is derived from an EMBL/GenBank/DDBJ whole genome shotgun (WGS) entry which is preliminary data.</text>
</comment>
<accession>A0ABS8JSJ4</accession>
<feature type="domain" description="FAD/NAD(P)-binding" evidence="5">
    <location>
        <begin position="6"/>
        <end position="310"/>
    </location>
</feature>
<keyword evidence="8" id="KW-1185">Reference proteome</keyword>
<dbReference type="PRINTS" id="PR00411">
    <property type="entry name" value="PNDRDTASEI"/>
</dbReference>
<evidence type="ECO:0000313" key="8">
    <source>
        <dbReference type="Proteomes" id="UP001431019"/>
    </source>
</evidence>
<dbReference type="SUPFAM" id="SSF55424">
    <property type="entry name" value="FAD/NAD-linked reductases, dimerisation (C-terminal) domain"/>
    <property type="match status" value="1"/>
</dbReference>
<keyword evidence="3" id="KW-0274">FAD</keyword>
<evidence type="ECO:0000259" key="6">
    <source>
        <dbReference type="Pfam" id="PF14759"/>
    </source>
</evidence>
<dbReference type="RefSeq" id="WP_230509128.1">
    <property type="nucleotide sequence ID" value="NZ_JAJITD010000004.1"/>
</dbReference>
<organism evidence="7 8">
    <name type="scientific">Paraburkholderia sejongensis</name>
    <dbReference type="NCBI Taxonomy" id="2886946"/>
    <lineage>
        <taxon>Bacteria</taxon>
        <taxon>Pseudomonadati</taxon>
        <taxon>Pseudomonadota</taxon>
        <taxon>Betaproteobacteria</taxon>
        <taxon>Burkholderiales</taxon>
        <taxon>Burkholderiaceae</taxon>
        <taxon>Paraburkholderia</taxon>
    </lineage>
</organism>
<dbReference type="PANTHER" id="PTHR43557:SF2">
    <property type="entry name" value="RIESKE DOMAIN-CONTAINING PROTEIN-RELATED"/>
    <property type="match status" value="1"/>
</dbReference>
<dbReference type="Pfam" id="PF07992">
    <property type="entry name" value="Pyr_redox_2"/>
    <property type="match status" value="1"/>
</dbReference>
<dbReference type="SUPFAM" id="SSF51905">
    <property type="entry name" value="FAD/NAD(P)-binding domain"/>
    <property type="match status" value="2"/>
</dbReference>
<keyword evidence="2" id="KW-0285">Flavoprotein</keyword>
<evidence type="ECO:0000259" key="5">
    <source>
        <dbReference type="Pfam" id="PF07992"/>
    </source>
</evidence>
<dbReference type="PRINTS" id="PR00368">
    <property type="entry name" value="FADPNR"/>
</dbReference>
<reference evidence="7 8" key="1">
    <citation type="submission" date="2021-11" db="EMBL/GenBank/DDBJ databases">
        <authorList>
            <person name="Oh E.-T."/>
            <person name="Kim S.-B."/>
        </authorList>
    </citation>
    <scope>NUCLEOTIDE SEQUENCE [LARGE SCALE GENOMIC DNA]</scope>
    <source>
        <strain evidence="7 8">MMS20-SJTR3</strain>
    </source>
</reference>
<dbReference type="Proteomes" id="UP001431019">
    <property type="component" value="Unassembled WGS sequence"/>
</dbReference>
<dbReference type="InterPro" id="IPR050446">
    <property type="entry name" value="FAD-oxidoreductase/Apoptosis"/>
</dbReference>
<evidence type="ECO:0000256" key="3">
    <source>
        <dbReference type="ARBA" id="ARBA00022827"/>
    </source>
</evidence>
<dbReference type="InterPro" id="IPR028202">
    <property type="entry name" value="Reductase_C"/>
</dbReference>
<dbReference type="Gene3D" id="3.50.50.60">
    <property type="entry name" value="FAD/NAD(P)-binding domain"/>
    <property type="match status" value="2"/>
</dbReference>
<proteinExistence type="predicted"/>
<evidence type="ECO:0000256" key="4">
    <source>
        <dbReference type="ARBA" id="ARBA00023002"/>
    </source>
</evidence>
<dbReference type="Pfam" id="PF14759">
    <property type="entry name" value="Reductase_C"/>
    <property type="match status" value="1"/>
</dbReference>
<evidence type="ECO:0000256" key="2">
    <source>
        <dbReference type="ARBA" id="ARBA00022630"/>
    </source>
</evidence>
<dbReference type="InterPro" id="IPR023753">
    <property type="entry name" value="FAD/NAD-binding_dom"/>
</dbReference>
<dbReference type="Gene3D" id="3.30.390.30">
    <property type="match status" value="1"/>
</dbReference>
<name>A0ABS8JSJ4_9BURK</name>
<dbReference type="InterPro" id="IPR016156">
    <property type="entry name" value="FAD/NAD-linked_Rdtase_dimer_sf"/>
</dbReference>
<dbReference type="EMBL" id="JAJITD010000004">
    <property type="protein sequence ID" value="MCC8392885.1"/>
    <property type="molecule type" value="Genomic_DNA"/>
</dbReference>
<comment type="cofactor">
    <cofactor evidence="1">
        <name>FAD</name>
        <dbReference type="ChEBI" id="CHEBI:57692"/>
    </cofactor>
</comment>
<evidence type="ECO:0000256" key="1">
    <source>
        <dbReference type="ARBA" id="ARBA00001974"/>
    </source>
</evidence>
<keyword evidence="4" id="KW-0560">Oxidoreductase</keyword>
<sequence length="414" mass="44392">MSAARHVVIVGAGHAGGRVAQHLRALGYRDRLTLVGDEPHAPYERPALSKELLLGEKRSDELMLGPASFWDDASTVERVHARVTSVDAQARRLSLDDGTSLGFDELVVASGGVPRMLDVPGATLPGVIGLRTLDDGLALAETLRSVKRIAIVGAGVIGMEVASSARALGIEVTVLEAGERILARSLPPALSAWLRERHEAQGVRIETGVQVRAIAPAQGESGYIVQAMREDGTTFAVPAQRVLVAVGIECAVGFLDGTGLASREGVSVDERCRSPLAPWCYAAGDVAQTWHPLYGKPVRLETWRNAENQAAAVAGFIMGRDEPYMEIPWMWTDQAGHNVQVVGLPSRDDEVCVRATRDAHPSTVLLLREGCVTGGVLIDNGRERRHLEALVARRAKPAPERLADASIPLRELAQ</sequence>